<accession>W4J6Y5</accession>
<dbReference type="OMA" id="FIVHAHI"/>
<evidence type="ECO:0000313" key="2">
    <source>
        <dbReference type="EMBL" id="ETW57814.1"/>
    </source>
</evidence>
<feature type="transmembrane region" description="Helical" evidence="1">
    <location>
        <begin position="12"/>
        <end position="32"/>
    </location>
</feature>
<keyword evidence="1" id="KW-0812">Transmembrane</keyword>
<keyword evidence="1" id="KW-1133">Transmembrane helix</keyword>
<dbReference type="EMBL" id="KI927240">
    <property type="protein sequence ID" value="ETW57814.1"/>
    <property type="molecule type" value="Genomic_DNA"/>
</dbReference>
<sequence length="66" mass="8123">MFNMYLFYKNIPLFLPSVFIVHAHILSFYKFFNILKKHFNIFLLKFKQLSILKNTKLHMNKKKTLK</sequence>
<gene>
    <name evidence="2" type="ORF">PFUGPA_00264</name>
</gene>
<reference evidence="2 3" key="2">
    <citation type="submission" date="2013-02" db="EMBL/GenBank/DDBJ databases">
        <title>The Genome Sequence of Plasmodium falciparum Palo Alto/Uganda.</title>
        <authorList>
            <consortium name="The Broad Institute Genome Sequencing Platform"/>
            <consortium name="The Broad Institute Genome Sequencing Center for Infectious Disease"/>
            <person name="Neafsey D."/>
            <person name="Cheeseman I."/>
            <person name="Volkman S."/>
            <person name="Adams J."/>
            <person name="Walker B."/>
            <person name="Young S.K."/>
            <person name="Zeng Q."/>
            <person name="Gargeya S."/>
            <person name="Fitzgerald M."/>
            <person name="Haas B."/>
            <person name="Abouelleil A."/>
            <person name="Alvarado L."/>
            <person name="Arachchi H.M."/>
            <person name="Berlin A.M."/>
            <person name="Chapman S.B."/>
            <person name="Dewar J."/>
            <person name="Goldberg J."/>
            <person name="Griggs A."/>
            <person name="Gujja S."/>
            <person name="Hansen M."/>
            <person name="Howarth C."/>
            <person name="Imamovic A."/>
            <person name="Larimer J."/>
            <person name="McCowan C."/>
            <person name="Murphy C."/>
            <person name="Neiman D."/>
            <person name="Pearson M."/>
            <person name="Priest M."/>
            <person name="Roberts A."/>
            <person name="Saif S."/>
            <person name="Shea T."/>
            <person name="Sisk P."/>
            <person name="Sykes S."/>
            <person name="Wortman J."/>
            <person name="Nusbaum C."/>
            <person name="Birren B."/>
        </authorList>
    </citation>
    <scope>NUCLEOTIDE SEQUENCE [LARGE SCALE GENOMIC DNA]</scope>
    <source>
        <strain evidence="2 3">Palo Alto/Uganda</strain>
    </source>
</reference>
<name>W4J6Y5_PLAFP</name>
<organism evidence="2 3">
    <name type="scientific">Plasmodium falciparum (isolate Palo Alto / Uganda)</name>
    <dbReference type="NCBI Taxonomy" id="57270"/>
    <lineage>
        <taxon>Eukaryota</taxon>
        <taxon>Sar</taxon>
        <taxon>Alveolata</taxon>
        <taxon>Apicomplexa</taxon>
        <taxon>Aconoidasida</taxon>
        <taxon>Haemosporida</taxon>
        <taxon>Plasmodiidae</taxon>
        <taxon>Plasmodium</taxon>
        <taxon>Plasmodium (Laverania)</taxon>
    </lineage>
</organism>
<reference evidence="2 3" key="1">
    <citation type="submission" date="2013-02" db="EMBL/GenBank/DDBJ databases">
        <title>The Genome Annotation of Plasmodium falciparum Palo Alto/Uganda.</title>
        <authorList>
            <consortium name="The Broad Institute Genome Sequencing Platform"/>
            <consortium name="The Broad Institute Genome Sequencing Center for Infectious Disease"/>
            <person name="Neafsey D."/>
            <person name="Hoffman S."/>
            <person name="Volkman S."/>
            <person name="Rosenthal P."/>
            <person name="Walker B."/>
            <person name="Young S.K."/>
            <person name="Zeng Q."/>
            <person name="Gargeya S."/>
            <person name="Fitzgerald M."/>
            <person name="Haas B."/>
            <person name="Abouelleil A."/>
            <person name="Allen A.W."/>
            <person name="Alvarado L."/>
            <person name="Arachchi H.M."/>
            <person name="Berlin A.M."/>
            <person name="Chapman S.B."/>
            <person name="Gainer-Dewar J."/>
            <person name="Goldberg J."/>
            <person name="Griggs A."/>
            <person name="Gujja S."/>
            <person name="Hansen M."/>
            <person name="Howarth C."/>
            <person name="Imamovic A."/>
            <person name="Ireland A."/>
            <person name="Larimer J."/>
            <person name="McCowan C."/>
            <person name="Murphy C."/>
            <person name="Pearson M."/>
            <person name="Poon T.W."/>
            <person name="Priest M."/>
            <person name="Roberts A."/>
            <person name="Saif S."/>
            <person name="Shea T."/>
            <person name="Sisk P."/>
            <person name="Sykes S."/>
            <person name="Wortman J."/>
            <person name="Nusbaum C."/>
            <person name="Birren B."/>
        </authorList>
    </citation>
    <scope>NUCLEOTIDE SEQUENCE [LARGE SCALE GENOMIC DNA]</scope>
    <source>
        <strain evidence="2 3">Palo Alto/Uganda</strain>
    </source>
</reference>
<dbReference type="Proteomes" id="UP000019103">
    <property type="component" value="Unassembled WGS sequence"/>
</dbReference>
<evidence type="ECO:0000313" key="3">
    <source>
        <dbReference type="Proteomes" id="UP000019103"/>
    </source>
</evidence>
<keyword evidence="1" id="KW-0472">Membrane</keyword>
<evidence type="ECO:0000256" key="1">
    <source>
        <dbReference type="SAM" id="Phobius"/>
    </source>
</evidence>
<proteinExistence type="predicted"/>
<dbReference type="AlphaFoldDB" id="W4J6Y5"/>
<protein>
    <submittedName>
        <fullName evidence="2">Uncharacterized protein</fullName>
    </submittedName>
</protein>